<dbReference type="GO" id="GO:0051920">
    <property type="term" value="F:peroxiredoxin activity"/>
    <property type="evidence" value="ECO:0007669"/>
    <property type="project" value="InterPro"/>
</dbReference>
<keyword evidence="4" id="KW-1185">Reference proteome</keyword>
<sequence>MAILQGPRHVRRGDVEVTRIAPSAAFAAVPIEDLGQGDRINLGVASIVSRLPAAAEALGALTAALRTNGSLSPRLLELVRLRIAFFNQCRSCIAVRYQSAIDDGLDEDAVCSLERPADADNLSDAERSALRFAELFATNHLAIDDAVYDELRKHFSEDELVELGLHCAIALGVGRLSATWDVSDDLPESNGSSERLAPWNSASVVATG</sequence>
<accession>A0A1X1UH01</accession>
<evidence type="ECO:0000259" key="2">
    <source>
        <dbReference type="Pfam" id="PF02627"/>
    </source>
</evidence>
<dbReference type="AlphaFoldDB" id="A0A1X1UH01"/>
<protein>
    <submittedName>
        <fullName evidence="3">Carboxymuconolactone decarboxylase</fullName>
    </submittedName>
</protein>
<evidence type="ECO:0000313" key="3">
    <source>
        <dbReference type="EMBL" id="ORV56092.1"/>
    </source>
</evidence>
<dbReference type="Proteomes" id="UP000193010">
    <property type="component" value="Unassembled WGS sequence"/>
</dbReference>
<dbReference type="STRING" id="292462.AWC05_11480"/>
<dbReference type="Gene3D" id="1.20.1290.10">
    <property type="entry name" value="AhpD-like"/>
    <property type="match status" value="1"/>
</dbReference>
<dbReference type="InterPro" id="IPR003779">
    <property type="entry name" value="CMD-like"/>
</dbReference>
<dbReference type="Pfam" id="PF02627">
    <property type="entry name" value="CMD"/>
    <property type="match status" value="1"/>
</dbReference>
<feature type="domain" description="Carboxymuconolactone decarboxylase-like" evidence="2">
    <location>
        <begin position="52"/>
        <end position="134"/>
    </location>
</feature>
<proteinExistence type="predicted"/>
<dbReference type="PANTHER" id="PTHR34846:SF5">
    <property type="entry name" value="CARBOXYMUCONOLACTONE DECARBOXYLASE-LIKE DOMAIN-CONTAINING PROTEIN"/>
    <property type="match status" value="1"/>
</dbReference>
<evidence type="ECO:0000256" key="1">
    <source>
        <dbReference type="SAM" id="MobiDB-lite"/>
    </source>
</evidence>
<reference evidence="3 4" key="1">
    <citation type="submission" date="2016-01" db="EMBL/GenBank/DDBJ databases">
        <title>The new phylogeny of the genus Mycobacterium.</title>
        <authorList>
            <person name="Tarcisio F."/>
            <person name="Conor M."/>
            <person name="Antonella G."/>
            <person name="Elisabetta G."/>
            <person name="Giulia F.S."/>
            <person name="Sara T."/>
            <person name="Anna F."/>
            <person name="Clotilde B."/>
            <person name="Roberto B."/>
            <person name="Veronica D.S."/>
            <person name="Fabio R."/>
            <person name="Monica P."/>
            <person name="Olivier J."/>
            <person name="Enrico T."/>
            <person name="Nicola S."/>
        </authorList>
    </citation>
    <scope>NUCLEOTIDE SEQUENCE [LARGE SCALE GENOMIC DNA]</scope>
    <source>
        <strain evidence="3 4">DSM 44852</strain>
    </source>
</reference>
<dbReference type="OrthoDB" id="9801997at2"/>
<name>A0A1X1UH01_MYCFL</name>
<organism evidence="3 4">
    <name type="scientific">Mycobacterium florentinum</name>
    <dbReference type="NCBI Taxonomy" id="292462"/>
    <lineage>
        <taxon>Bacteria</taxon>
        <taxon>Bacillati</taxon>
        <taxon>Actinomycetota</taxon>
        <taxon>Actinomycetes</taxon>
        <taxon>Mycobacteriales</taxon>
        <taxon>Mycobacteriaceae</taxon>
        <taxon>Mycobacterium</taxon>
        <taxon>Mycobacterium simiae complex</taxon>
    </lineage>
</organism>
<dbReference type="EMBL" id="LQOV01000006">
    <property type="protein sequence ID" value="ORV56092.1"/>
    <property type="molecule type" value="Genomic_DNA"/>
</dbReference>
<dbReference type="InterPro" id="IPR029032">
    <property type="entry name" value="AhpD-like"/>
</dbReference>
<dbReference type="PANTHER" id="PTHR34846">
    <property type="entry name" value="4-CARBOXYMUCONOLACTONE DECARBOXYLASE FAMILY PROTEIN (AFU_ORTHOLOGUE AFUA_6G11590)"/>
    <property type="match status" value="1"/>
</dbReference>
<comment type="caution">
    <text evidence="3">The sequence shown here is derived from an EMBL/GenBank/DDBJ whole genome shotgun (WGS) entry which is preliminary data.</text>
</comment>
<evidence type="ECO:0000313" key="4">
    <source>
        <dbReference type="Proteomes" id="UP000193010"/>
    </source>
</evidence>
<gene>
    <name evidence="3" type="ORF">AWC05_11480</name>
</gene>
<feature type="region of interest" description="Disordered" evidence="1">
    <location>
        <begin position="187"/>
        <end position="208"/>
    </location>
</feature>
<dbReference type="SUPFAM" id="SSF69118">
    <property type="entry name" value="AhpD-like"/>
    <property type="match status" value="1"/>
</dbReference>